<gene>
    <name evidence="3" type="primary">dctP</name>
    <name evidence="3" type="ORF">ACFQPB_09660</name>
</gene>
<proteinExistence type="predicted"/>
<dbReference type="Pfam" id="PF03480">
    <property type="entry name" value="DctP"/>
    <property type="match status" value="1"/>
</dbReference>
<dbReference type="InterPro" id="IPR018389">
    <property type="entry name" value="DctP_fam"/>
</dbReference>
<name>A0ABW2QNX0_9BURK</name>
<evidence type="ECO:0000256" key="1">
    <source>
        <dbReference type="ARBA" id="ARBA00022729"/>
    </source>
</evidence>
<keyword evidence="4" id="KW-1185">Reference proteome</keyword>
<dbReference type="EMBL" id="JBHTCA010000005">
    <property type="protein sequence ID" value="MFC7409125.1"/>
    <property type="molecule type" value="Genomic_DNA"/>
</dbReference>
<organism evidence="3 4">
    <name type="scientific">Hydrogenophaga atypica</name>
    <dbReference type="NCBI Taxonomy" id="249409"/>
    <lineage>
        <taxon>Bacteria</taxon>
        <taxon>Pseudomonadati</taxon>
        <taxon>Pseudomonadota</taxon>
        <taxon>Betaproteobacteria</taxon>
        <taxon>Burkholderiales</taxon>
        <taxon>Comamonadaceae</taxon>
        <taxon>Hydrogenophaga</taxon>
    </lineage>
</organism>
<dbReference type="PANTHER" id="PTHR33376:SF5">
    <property type="entry name" value="EXTRACYTOPLASMIC SOLUTE RECEPTOR PROTEIN"/>
    <property type="match status" value="1"/>
</dbReference>
<feature type="chain" id="PRO_5045142909" evidence="2">
    <location>
        <begin position="29"/>
        <end position="327"/>
    </location>
</feature>
<reference evidence="4" key="1">
    <citation type="journal article" date="2019" name="Int. J. Syst. Evol. Microbiol.">
        <title>The Global Catalogue of Microorganisms (GCM) 10K type strain sequencing project: providing services to taxonomists for standard genome sequencing and annotation.</title>
        <authorList>
            <consortium name="The Broad Institute Genomics Platform"/>
            <consortium name="The Broad Institute Genome Sequencing Center for Infectious Disease"/>
            <person name="Wu L."/>
            <person name="Ma J."/>
        </authorList>
    </citation>
    <scope>NUCLEOTIDE SEQUENCE [LARGE SCALE GENOMIC DNA]</scope>
    <source>
        <strain evidence="4">CGMCC 1.12371</strain>
    </source>
</reference>
<dbReference type="InterPro" id="IPR038404">
    <property type="entry name" value="TRAP_DctP_sf"/>
</dbReference>
<evidence type="ECO:0000313" key="4">
    <source>
        <dbReference type="Proteomes" id="UP001596501"/>
    </source>
</evidence>
<accession>A0ABW2QNX0</accession>
<dbReference type="PANTHER" id="PTHR33376">
    <property type="match status" value="1"/>
</dbReference>
<dbReference type="Proteomes" id="UP001596501">
    <property type="component" value="Unassembled WGS sequence"/>
</dbReference>
<evidence type="ECO:0000313" key="3">
    <source>
        <dbReference type="EMBL" id="MFC7409125.1"/>
    </source>
</evidence>
<dbReference type="RefSeq" id="WP_382222387.1">
    <property type="nucleotide sequence ID" value="NZ_JBHTCA010000005.1"/>
</dbReference>
<evidence type="ECO:0000256" key="2">
    <source>
        <dbReference type="SAM" id="SignalP"/>
    </source>
</evidence>
<comment type="caution">
    <text evidence="3">The sequence shown here is derived from an EMBL/GenBank/DDBJ whole genome shotgun (WGS) entry which is preliminary data.</text>
</comment>
<feature type="signal peptide" evidence="2">
    <location>
        <begin position="1"/>
        <end position="28"/>
    </location>
</feature>
<dbReference type="Gene3D" id="3.40.190.170">
    <property type="entry name" value="Bacterial extracellular solute-binding protein, family 7"/>
    <property type="match status" value="1"/>
</dbReference>
<sequence length="327" mass="35805">MNARLSRRSLCTAVALTLGLAASVSASAQEVTLKAVNAFQEGTYFAKNFERFIKKVNDEGKGVVQINYIGGPKAIPTFDQGAALRNGVVDLSNTSASFTASLVPEGLALNYTHMTMAELRKNGGLEQLNKAYLDKGLYYFARTGENIPYHIYSNKKIDKADLNGLKLRIAPIYRDFFQKLGATVTTIPPGDVYTALERGVVDGYGWPLLGIFDMGWQEKTKYRLDPGFYTIELGVVFSANAWKKLTPAQRAFMEKQGAWLESLNAEDAARDVPAELKKQEAAGIQAVKLDPAQAAVFLKTASDAAWDGIVRTSPTYGQTLRNLMAPK</sequence>
<protein>
    <submittedName>
        <fullName evidence="3">TRAP transporter substrate-binding protein DctP</fullName>
    </submittedName>
</protein>
<keyword evidence="1 2" id="KW-0732">Signal</keyword>
<dbReference type="NCBIfam" id="NF037995">
    <property type="entry name" value="TRAP_S1"/>
    <property type="match status" value="1"/>
</dbReference>